<dbReference type="SUPFAM" id="SSF52540">
    <property type="entry name" value="P-loop containing nucleoside triphosphate hydrolases"/>
    <property type="match status" value="1"/>
</dbReference>
<dbReference type="RefSeq" id="WP_217735605.1">
    <property type="nucleotide sequence ID" value="NZ_JAHSPR010000017.1"/>
</dbReference>
<evidence type="ECO:0000313" key="2">
    <source>
        <dbReference type="EMBL" id="MBV4398388.1"/>
    </source>
</evidence>
<dbReference type="InterPro" id="IPR027417">
    <property type="entry name" value="P-loop_NTPase"/>
</dbReference>
<gene>
    <name evidence="2" type="ORF">KU392_14170</name>
</gene>
<organism evidence="2 3">
    <name type="scientific">Advenella alkanexedens</name>
    <dbReference type="NCBI Taxonomy" id="1481665"/>
    <lineage>
        <taxon>Bacteria</taxon>
        <taxon>Pseudomonadati</taxon>
        <taxon>Pseudomonadota</taxon>
        <taxon>Betaproteobacteria</taxon>
        <taxon>Burkholderiales</taxon>
        <taxon>Alcaligenaceae</taxon>
    </lineage>
</organism>
<protein>
    <recommendedName>
        <fullName evidence="1">CobQ/CobB/MinD/ParA nucleotide binding domain-containing protein</fullName>
    </recommendedName>
</protein>
<name>A0ABS6NS04_9BURK</name>
<dbReference type="EMBL" id="JAHSPR010000017">
    <property type="protein sequence ID" value="MBV4398388.1"/>
    <property type="molecule type" value="Genomic_DNA"/>
</dbReference>
<comment type="caution">
    <text evidence="2">The sequence shown here is derived from an EMBL/GenBank/DDBJ whole genome shotgun (WGS) entry which is preliminary data.</text>
</comment>
<evidence type="ECO:0000313" key="3">
    <source>
        <dbReference type="Proteomes" id="UP000722165"/>
    </source>
</evidence>
<dbReference type="Gene3D" id="3.40.50.300">
    <property type="entry name" value="P-loop containing nucleotide triphosphate hydrolases"/>
    <property type="match status" value="1"/>
</dbReference>
<dbReference type="Proteomes" id="UP000722165">
    <property type="component" value="Unassembled WGS sequence"/>
</dbReference>
<proteinExistence type="predicted"/>
<dbReference type="InterPro" id="IPR002586">
    <property type="entry name" value="CobQ/CobB/MinD/ParA_Nub-bd_dom"/>
</dbReference>
<evidence type="ECO:0000259" key="1">
    <source>
        <dbReference type="Pfam" id="PF01656"/>
    </source>
</evidence>
<sequence length="242" mass="26978">MKNTVHFILQGKGGIGKSFIAALLAQYFKGKGAELKAFDTDQENTTFGHYKALDVQCISVKDKSNIINAKGFDPLIERLLTEDGTFVIDNGANTFSPLISYMVESDILEMLRDNGKTVYIHTIVGGGDTMADTANGFNAIVKGIGDTPVVLWLNEHFGEMITPDGKNFQETKVFKTHESQLHGVITLQARNHQTYGDDLKRMNAKRLTLDEVMQSPDFVAVEKQRIRTVAKDVFNQLDQIEF</sequence>
<feature type="domain" description="CobQ/CobB/MinD/ParA nucleotide binding" evidence="1">
    <location>
        <begin position="8"/>
        <end position="106"/>
    </location>
</feature>
<reference evidence="2 3" key="1">
    <citation type="submission" date="2021-06" db="EMBL/GenBank/DDBJ databases">
        <authorList>
            <person name="Lu T."/>
            <person name="Wang Q."/>
            <person name="Han X."/>
        </authorList>
    </citation>
    <scope>NUCLEOTIDE SEQUENCE [LARGE SCALE GENOMIC DNA]</scope>
    <source>
        <strain evidence="2 3">LAM0050</strain>
    </source>
</reference>
<accession>A0ABS6NS04</accession>
<dbReference type="Pfam" id="PF01656">
    <property type="entry name" value="CbiA"/>
    <property type="match status" value="1"/>
</dbReference>
<keyword evidence="3" id="KW-1185">Reference proteome</keyword>